<organism evidence="2 3">
    <name type="scientific">Candidatus Nomurabacteria bacterium RIFCSPHIGHO2_01_FULL_40_24b</name>
    <dbReference type="NCBI Taxonomy" id="1801739"/>
    <lineage>
        <taxon>Bacteria</taxon>
        <taxon>Candidatus Nomuraibacteriota</taxon>
    </lineage>
</organism>
<comment type="caution">
    <text evidence="2">The sequence shown here is derived from an EMBL/GenBank/DDBJ whole genome shotgun (WGS) entry which is preliminary data.</text>
</comment>
<name>A0A1F6V7E7_9BACT</name>
<reference evidence="2 3" key="1">
    <citation type="journal article" date="2016" name="Nat. Commun.">
        <title>Thousands of microbial genomes shed light on interconnected biogeochemical processes in an aquifer system.</title>
        <authorList>
            <person name="Anantharaman K."/>
            <person name="Brown C.T."/>
            <person name="Hug L.A."/>
            <person name="Sharon I."/>
            <person name="Castelle C.J."/>
            <person name="Probst A.J."/>
            <person name="Thomas B.C."/>
            <person name="Singh A."/>
            <person name="Wilkins M.J."/>
            <person name="Karaoz U."/>
            <person name="Brodie E.L."/>
            <person name="Williams K.H."/>
            <person name="Hubbard S.S."/>
            <person name="Banfield J.F."/>
        </authorList>
    </citation>
    <scope>NUCLEOTIDE SEQUENCE [LARGE SCALE GENOMIC DNA]</scope>
</reference>
<feature type="transmembrane region" description="Helical" evidence="1">
    <location>
        <begin position="96"/>
        <end position="114"/>
    </location>
</feature>
<evidence type="ECO:0000313" key="2">
    <source>
        <dbReference type="EMBL" id="OGI65426.1"/>
    </source>
</evidence>
<protein>
    <submittedName>
        <fullName evidence="2">Uncharacterized protein</fullName>
    </submittedName>
</protein>
<keyword evidence="1" id="KW-0472">Membrane</keyword>
<sequence>MKLVGRGLFKVEGEMPCSPRAIRVGKYSLIATLEKAEREEAAARILSFSLQLDQWVGVSWHRLVEMMQGDYELCQRAEKAQEHNFNERERIQRAMWKYYILSILTIGIYALFVAKPVAQMHEIPEIPFSGIFMFGPQHVFVGVQELVEREMLLQVRDGEDDVFFPTPALVSRIMQKQSVVA</sequence>
<dbReference type="Proteomes" id="UP000177370">
    <property type="component" value="Unassembled WGS sequence"/>
</dbReference>
<dbReference type="AlphaFoldDB" id="A0A1F6V7E7"/>
<evidence type="ECO:0000313" key="3">
    <source>
        <dbReference type="Proteomes" id="UP000177370"/>
    </source>
</evidence>
<proteinExistence type="predicted"/>
<accession>A0A1F6V7E7</accession>
<evidence type="ECO:0000256" key="1">
    <source>
        <dbReference type="SAM" id="Phobius"/>
    </source>
</evidence>
<keyword evidence="1" id="KW-0812">Transmembrane</keyword>
<gene>
    <name evidence="2" type="ORF">A2647_02870</name>
</gene>
<dbReference type="EMBL" id="MFTP01000019">
    <property type="protein sequence ID" value="OGI65426.1"/>
    <property type="molecule type" value="Genomic_DNA"/>
</dbReference>
<keyword evidence="1" id="KW-1133">Transmembrane helix</keyword>